<dbReference type="InterPro" id="IPR050198">
    <property type="entry name" value="Non-receptor_tyrosine_kinases"/>
</dbReference>
<dbReference type="OMA" id="WEIFANC"/>
<dbReference type="PROSITE" id="PS00109">
    <property type="entry name" value="PROTEIN_KINASE_TYR"/>
    <property type="match status" value="1"/>
</dbReference>
<gene>
    <name evidence="6" type="ORF">NBR_LOCUS8792</name>
</gene>
<evidence type="ECO:0000256" key="1">
    <source>
        <dbReference type="ARBA" id="ARBA00022741"/>
    </source>
</evidence>
<keyword evidence="2 3" id="KW-0067">ATP-binding</keyword>
<reference evidence="6 7" key="2">
    <citation type="submission" date="2018-11" db="EMBL/GenBank/DDBJ databases">
        <authorList>
            <consortium name="Pathogen Informatics"/>
        </authorList>
    </citation>
    <scope>NUCLEOTIDE SEQUENCE [LARGE SCALE GENOMIC DNA]</scope>
</reference>
<dbReference type="SUPFAM" id="SSF56112">
    <property type="entry name" value="Protein kinase-like (PK-like)"/>
    <property type="match status" value="1"/>
</dbReference>
<organism evidence="8">
    <name type="scientific">Nippostrongylus brasiliensis</name>
    <name type="common">Rat hookworm</name>
    <dbReference type="NCBI Taxonomy" id="27835"/>
    <lineage>
        <taxon>Eukaryota</taxon>
        <taxon>Metazoa</taxon>
        <taxon>Ecdysozoa</taxon>
        <taxon>Nematoda</taxon>
        <taxon>Chromadorea</taxon>
        <taxon>Rhabditida</taxon>
        <taxon>Rhabditina</taxon>
        <taxon>Rhabditomorpha</taxon>
        <taxon>Strongyloidea</taxon>
        <taxon>Heligmosomidae</taxon>
        <taxon>Nippostrongylus</taxon>
    </lineage>
</organism>
<evidence type="ECO:0000313" key="8">
    <source>
        <dbReference type="WBParaSite" id="NBR_0000879101-mRNA-1"/>
    </source>
</evidence>
<evidence type="ECO:0000256" key="2">
    <source>
        <dbReference type="ARBA" id="ARBA00022840"/>
    </source>
</evidence>
<feature type="region of interest" description="Disordered" evidence="4">
    <location>
        <begin position="325"/>
        <end position="345"/>
    </location>
</feature>
<dbReference type="SMART" id="SM00219">
    <property type="entry name" value="TyrKc"/>
    <property type="match status" value="1"/>
</dbReference>
<dbReference type="Pfam" id="PF07714">
    <property type="entry name" value="PK_Tyr_Ser-Thr"/>
    <property type="match status" value="1"/>
</dbReference>
<accession>A0A0N4XZY3</accession>
<dbReference type="PROSITE" id="PS50011">
    <property type="entry name" value="PROTEIN_KINASE_DOM"/>
    <property type="match status" value="1"/>
</dbReference>
<evidence type="ECO:0000313" key="7">
    <source>
        <dbReference type="Proteomes" id="UP000271162"/>
    </source>
</evidence>
<dbReference type="FunFam" id="1.10.510.10:FF:001408">
    <property type="entry name" value="Tyrosine-protein kinase"/>
    <property type="match status" value="1"/>
</dbReference>
<dbReference type="Gene3D" id="1.10.510.10">
    <property type="entry name" value="Transferase(Phosphotransferase) domain 1"/>
    <property type="match status" value="1"/>
</dbReference>
<evidence type="ECO:0000256" key="3">
    <source>
        <dbReference type="PROSITE-ProRule" id="PRU10141"/>
    </source>
</evidence>
<dbReference type="GO" id="GO:0005524">
    <property type="term" value="F:ATP binding"/>
    <property type="evidence" value="ECO:0007669"/>
    <property type="project" value="UniProtKB-UniRule"/>
</dbReference>
<dbReference type="GO" id="GO:0004713">
    <property type="term" value="F:protein tyrosine kinase activity"/>
    <property type="evidence" value="ECO:0007669"/>
    <property type="project" value="InterPro"/>
</dbReference>
<feature type="compositionally biased region" description="Basic and acidic residues" evidence="4">
    <location>
        <begin position="325"/>
        <end position="338"/>
    </location>
</feature>
<name>A0A0N4XZY3_NIPBR</name>
<proteinExistence type="predicted"/>
<evidence type="ECO:0000256" key="4">
    <source>
        <dbReference type="SAM" id="MobiDB-lite"/>
    </source>
</evidence>
<reference evidence="8" key="1">
    <citation type="submission" date="2017-02" db="UniProtKB">
        <authorList>
            <consortium name="WormBaseParasite"/>
        </authorList>
    </citation>
    <scope>IDENTIFICATION</scope>
</reference>
<dbReference type="Proteomes" id="UP000271162">
    <property type="component" value="Unassembled WGS sequence"/>
</dbReference>
<dbReference type="InterPro" id="IPR001245">
    <property type="entry name" value="Ser-Thr/Tyr_kinase_cat_dom"/>
</dbReference>
<keyword evidence="7" id="KW-1185">Reference proteome</keyword>
<keyword evidence="1 3" id="KW-0547">Nucleotide-binding</keyword>
<dbReference type="InterPro" id="IPR008266">
    <property type="entry name" value="Tyr_kinase_AS"/>
</dbReference>
<dbReference type="InterPro" id="IPR000719">
    <property type="entry name" value="Prot_kinase_dom"/>
</dbReference>
<dbReference type="WBParaSite" id="NBR_0000879101-mRNA-1">
    <property type="protein sequence ID" value="NBR_0000879101-mRNA-1"/>
    <property type="gene ID" value="NBR_0000879101"/>
</dbReference>
<evidence type="ECO:0000259" key="5">
    <source>
        <dbReference type="PROSITE" id="PS50011"/>
    </source>
</evidence>
<dbReference type="PRINTS" id="PR00109">
    <property type="entry name" value="TYRKINASE"/>
</dbReference>
<evidence type="ECO:0000313" key="6">
    <source>
        <dbReference type="EMBL" id="VDL72381.1"/>
    </source>
</evidence>
<dbReference type="PANTHER" id="PTHR24418">
    <property type="entry name" value="TYROSINE-PROTEIN KINASE"/>
    <property type="match status" value="1"/>
</dbReference>
<sequence>MKEKRVIPPSNATLINGVHRPEYIVLHENVILKEKIGQGAFGEVCIGKLKTKTGELDVAVKRAKEGHTKKSQVVAFIREAKIMRRLDHPNIVRMYGVATQEEPIMIILELAANGSLKGYYKKNENVTVETKLNFAVDACRGMCYLSLEQIIHRDLAARNCLLGSNYEVKISDFGLSVADKRELRLNKLHKVPVRWLAPETIAQGVFTTKTDVWSFGVLLWEIFANCRSDPFPGETNQQAMILIGSKTPPMEPPQGSPPIIKTVMDLCFVKVGRNLSNHLKRIDSVQEQRSDFTNLLHVLSPNEAPPTVAPKTSATDLRAKAKFSDTGFDEIRSSRNTEAKASVKR</sequence>
<dbReference type="InterPro" id="IPR011009">
    <property type="entry name" value="Kinase-like_dom_sf"/>
</dbReference>
<dbReference type="EMBL" id="UYSL01020053">
    <property type="protein sequence ID" value="VDL72381.1"/>
    <property type="molecule type" value="Genomic_DNA"/>
</dbReference>
<protein>
    <submittedName>
        <fullName evidence="8">Protein kinase domain-containing protein</fullName>
    </submittedName>
</protein>
<dbReference type="PROSITE" id="PS00107">
    <property type="entry name" value="PROTEIN_KINASE_ATP"/>
    <property type="match status" value="1"/>
</dbReference>
<dbReference type="STRING" id="27835.A0A0N4XZY3"/>
<dbReference type="InterPro" id="IPR017441">
    <property type="entry name" value="Protein_kinase_ATP_BS"/>
</dbReference>
<feature type="binding site" evidence="3">
    <location>
        <position position="61"/>
    </location>
    <ligand>
        <name>ATP</name>
        <dbReference type="ChEBI" id="CHEBI:30616"/>
    </ligand>
</feature>
<dbReference type="CDD" id="cd00192">
    <property type="entry name" value="PTKc"/>
    <property type="match status" value="1"/>
</dbReference>
<dbReference type="AlphaFoldDB" id="A0A0N4XZY3"/>
<feature type="domain" description="Protein kinase" evidence="5">
    <location>
        <begin position="30"/>
        <end position="308"/>
    </location>
</feature>
<dbReference type="InterPro" id="IPR020635">
    <property type="entry name" value="Tyr_kinase_cat_dom"/>
</dbReference>